<dbReference type="SUPFAM" id="SSF52402">
    <property type="entry name" value="Adenine nucleotide alpha hydrolases-like"/>
    <property type="match status" value="1"/>
</dbReference>
<dbReference type="EMBL" id="BQKY01000015">
    <property type="protein sequence ID" value="GJN93906.1"/>
    <property type="molecule type" value="Genomic_DNA"/>
</dbReference>
<dbReference type="GO" id="GO:0005524">
    <property type="term" value="F:ATP binding"/>
    <property type="evidence" value="ECO:0007669"/>
    <property type="project" value="UniProtKB-KW"/>
</dbReference>
<dbReference type="FunFam" id="3.90.1490.10:FF:000001">
    <property type="entry name" value="Diphthine--ammonia ligase"/>
    <property type="match status" value="1"/>
</dbReference>
<dbReference type="GO" id="GO:0017178">
    <property type="term" value="F:diphthine-ammonia ligase activity"/>
    <property type="evidence" value="ECO:0007669"/>
    <property type="project" value="UniProtKB-EC"/>
</dbReference>
<keyword evidence="13" id="KW-1185">Reference proteome</keyword>
<evidence type="ECO:0000256" key="5">
    <source>
        <dbReference type="ARBA" id="ARBA00022741"/>
    </source>
</evidence>
<evidence type="ECO:0000256" key="6">
    <source>
        <dbReference type="ARBA" id="ARBA00022840"/>
    </source>
</evidence>
<evidence type="ECO:0000313" key="12">
    <source>
        <dbReference type="EMBL" id="GJN93906.1"/>
    </source>
</evidence>
<keyword evidence="4" id="KW-0436">Ligase</keyword>
<gene>
    <name evidence="12" type="ORF">Rhopal_006965-T1</name>
</gene>
<dbReference type="InterPro" id="IPR014729">
    <property type="entry name" value="Rossmann-like_a/b/a_fold"/>
</dbReference>
<dbReference type="AlphaFoldDB" id="A0AAV5GNJ8"/>
<feature type="region of interest" description="Disordered" evidence="10">
    <location>
        <begin position="633"/>
        <end position="654"/>
    </location>
</feature>
<comment type="caution">
    <text evidence="12">The sequence shown here is derived from an EMBL/GenBank/DDBJ whole genome shotgun (WGS) entry which is preliminary data.</text>
</comment>
<dbReference type="GO" id="GO:0017183">
    <property type="term" value="P:protein histidyl modification to diphthamide"/>
    <property type="evidence" value="ECO:0007669"/>
    <property type="project" value="TreeGrafter"/>
</dbReference>
<proteinExistence type="predicted"/>
<keyword evidence="5" id="KW-0547">Nucleotide-binding</keyword>
<dbReference type="Gene3D" id="3.40.50.620">
    <property type="entry name" value="HUPs"/>
    <property type="match status" value="1"/>
</dbReference>
<evidence type="ECO:0000256" key="7">
    <source>
        <dbReference type="ARBA" id="ARBA00029814"/>
    </source>
</evidence>
<dbReference type="InterPro" id="IPR002761">
    <property type="entry name" value="Diphthami_syn_dom"/>
</dbReference>
<protein>
    <recommendedName>
        <fullName evidence="3">Diphthine--ammonia ligase</fullName>
        <ecNumber evidence="2">6.3.1.14</ecNumber>
    </recommendedName>
    <alternativeName>
        <fullName evidence="7">Diphthamide synthase</fullName>
    </alternativeName>
    <alternativeName>
        <fullName evidence="8">Diphthamide synthetase</fullName>
    </alternativeName>
</protein>
<evidence type="ECO:0000256" key="8">
    <source>
        <dbReference type="ARBA" id="ARBA00031552"/>
    </source>
</evidence>
<evidence type="ECO:0000313" key="13">
    <source>
        <dbReference type="Proteomes" id="UP001342314"/>
    </source>
</evidence>
<sequence>MKCVGLLSGGKDSVYTLHHCLARGHLPVALASLVPPLGQDELDSFMFQTVGSSGLATLASALDLPLYTHTIAGTAINQRAEYGSRKGKAREHHPANADNDDRDETEDLFQLLQKVKAAHPDVEGVSVGAILSNYQRVRVEHVCARLGLTPLAWLWERDQKELLAEMVDAGMECVLVKVAGAGLGVQHLGKTLAEMQPTLHRLNEQYETHVCGEGGEYETFTVDSPLFLRRVQLDEVREVVTNADRHATVAHLYLSRLSLGPLKPAYAGAERGEARWARAGELCREVVKRPGLWGTEVCEGGWRECGREAWERAAAAAGRLAEVEEGLSAEKGDEGALRLRASARQTGDGWLYLAEVGAPSDLCTGEIEDEVRACFTALEDLLSAHGASLLSLAHLTVYLSPSAHTMALFPRINAVYAAYFGTSPPTRACVAVPGPGPGDEGAWKVKLEGVARVGTAAEGRGDEEERKALHVQSLSYWAAANIGPYSQAVKTAGRVFVAGQIPLLPSTLTLPPPSSSSTTSSPDEAAFDFASHASLSLQHAHRILSSSHFSPLARSTPLALGRAEGAIVWLAPCASRAEWAQKVECCRAVWRASSAEEGRAPPPPLVAVEAAALPKGAEVEWQITWCVPPAQGALQEDAEDSDEEESGAARRGKEVDSWCRMETVSNDTGRPVSYQCSQRSPAPDSAGQDTVFAILGCSLVRNLASTLLSLPPASATSTKPASEPAISYIPAHRLSTLSGAEAHDVVFVIVAGAEKL</sequence>
<reference evidence="12 13" key="1">
    <citation type="submission" date="2021-12" db="EMBL/GenBank/DDBJ databases">
        <title>High titer production of polyol ester of fatty acids by Rhodotorula paludigena BS15 towards product separation-free biomass refinery.</title>
        <authorList>
            <person name="Mano J."/>
            <person name="Ono H."/>
            <person name="Tanaka T."/>
            <person name="Naito K."/>
            <person name="Sushida H."/>
            <person name="Ike M."/>
            <person name="Tokuyasu K."/>
            <person name="Kitaoka M."/>
        </authorList>
    </citation>
    <scope>NUCLEOTIDE SEQUENCE [LARGE SCALE GENOMIC DNA]</scope>
    <source>
        <strain evidence="12 13">BS15</strain>
    </source>
</reference>
<evidence type="ECO:0000256" key="3">
    <source>
        <dbReference type="ARBA" id="ARBA00018426"/>
    </source>
</evidence>
<dbReference type="SUPFAM" id="SSF55298">
    <property type="entry name" value="YjgF-like"/>
    <property type="match status" value="2"/>
</dbReference>
<dbReference type="Proteomes" id="UP001342314">
    <property type="component" value="Unassembled WGS sequence"/>
</dbReference>
<dbReference type="InterPro" id="IPR030662">
    <property type="entry name" value="DPH6/MJ0570"/>
</dbReference>
<comment type="pathway">
    <text evidence="1">Protein modification; peptidyl-diphthamide biosynthesis.</text>
</comment>
<feature type="region of interest" description="Disordered" evidence="10">
    <location>
        <begin position="82"/>
        <end position="103"/>
    </location>
</feature>
<evidence type="ECO:0000256" key="9">
    <source>
        <dbReference type="ARBA" id="ARBA00048108"/>
    </source>
</evidence>
<name>A0AAV5GNJ8_9BASI</name>
<evidence type="ECO:0000259" key="11">
    <source>
        <dbReference type="Pfam" id="PF01902"/>
    </source>
</evidence>
<keyword evidence="6" id="KW-0067">ATP-binding</keyword>
<dbReference type="PANTHER" id="PTHR12196:SF2">
    <property type="entry name" value="DIPHTHINE--AMMONIA LIGASE"/>
    <property type="match status" value="1"/>
</dbReference>
<comment type="catalytic activity">
    <reaction evidence="9">
        <text>diphthine-[translation elongation factor 2] + NH4(+) + ATP = diphthamide-[translation elongation factor 2] + AMP + diphosphate + H(+)</text>
        <dbReference type="Rhea" id="RHEA:19753"/>
        <dbReference type="Rhea" id="RHEA-COMP:10172"/>
        <dbReference type="Rhea" id="RHEA-COMP:10174"/>
        <dbReference type="ChEBI" id="CHEBI:15378"/>
        <dbReference type="ChEBI" id="CHEBI:16692"/>
        <dbReference type="ChEBI" id="CHEBI:28938"/>
        <dbReference type="ChEBI" id="CHEBI:30616"/>
        <dbReference type="ChEBI" id="CHEBI:33019"/>
        <dbReference type="ChEBI" id="CHEBI:82696"/>
        <dbReference type="ChEBI" id="CHEBI:456215"/>
        <dbReference type="EC" id="6.3.1.14"/>
    </reaction>
</comment>
<dbReference type="PANTHER" id="PTHR12196">
    <property type="entry name" value="DOMAIN OF UNKNOWN FUNCTION 71 DUF71 -CONTAINING PROTEIN"/>
    <property type="match status" value="1"/>
</dbReference>
<feature type="compositionally biased region" description="Acidic residues" evidence="10">
    <location>
        <begin position="636"/>
        <end position="646"/>
    </location>
</feature>
<accession>A0AAV5GNJ8</accession>
<feature type="domain" description="Diphthamide synthase" evidence="11">
    <location>
        <begin position="101"/>
        <end position="249"/>
    </location>
</feature>
<evidence type="ECO:0000256" key="1">
    <source>
        <dbReference type="ARBA" id="ARBA00005156"/>
    </source>
</evidence>
<dbReference type="CDD" id="cd01994">
    <property type="entry name" value="AANH_PF0828-like"/>
    <property type="match status" value="1"/>
</dbReference>
<dbReference type="Gene3D" id="3.90.1490.10">
    <property type="entry name" value="putative n-type atp pyrophosphatase, domain 2"/>
    <property type="match status" value="1"/>
</dbReference>
<dbReference type="EC" id="6.3.1.14" evidence="2"/>
<dbReference type="InterPro" id="IPR035959">
    <property type="entry name" value="RutC-like_sf"/>
</dbReference>
<evidence type="ECO:0000256" key="2">
    <source>
        <dbReference type="ARBA" id="ARBA00012089"/>
    </source>
</evidence>
<evidence type="ECO:0000256" key="10">
    <source>
        <dbReference type="SAM" id="MobiDB-lite"/>
    </source>
</evidence>
<dbReference type="Pfam" id="PF01902">
    <property type="entry name" value="Diphthami_syn_2"/>
    <property type="match status" value="1"/>
</dbReference>
<evidence type="ECO:0000256" key="4">
    <source>
        <dbReference type="ARBA" id="ARBA00022598"/>
    </source>
</evidence>
<dbReference type="Gene3D" id="3.30.1330.40">
    <property type="entry name" value="RutC-like"/>
    <property type="match status" value="2"/>
</dbReference>
<dbReference type="FunFam" id="3.40.50.620:FF:000145">
    <property type="entry name" value="ATP-binding domain containing protein"/>
    <property type="match status" value="1"/>
</dbReference>
<dbReference type="NCBIfam" id="TIGR00290">
    <property type="entry name" value="MJ0570_dom"/>
    <property type="match status" value="1"/>
</dbReference>
<organism evidence="12 13">
    <name type="scientific">Rhodotorula paludigena</name>
    <dbReference type="NCBI Taxonomy" id="86838"/>
    <lineage>
        <taxon>Eukaryota</taxon>
        <taxon>Fungi</taxon>
        <taxon>Dikarya</taxon>
        <taxon>Basidiomycota</taxon>
        <taxon>Pucciniomycotina</taxon>
        <taxon>Microbotryomycetes</taxon>
        <taxon>Sporidiobolales</taxon>
        <taxon>Sporidiobolaceae</taxon>
        <taxon>Rhodotorula</taxon>
    </lineage>
</organism>